<accession>A0A0E9TMK3</accession>
<sequence length="37" mass="4157">MYLQAPLMYSHTQCILNGKSSLAKEKVPVCLNYLLSV</sequence>
<dbReference type="EMBL" id="GBXM01054472">
    <property type="protein sequence ID" value="JAH54105.1"/>
    <property type="molecule type" value="Transcribed_RNA"/>
</dbReference>
<protein>
    <submittedName>
        <fullName evidence="1">Uncharacterized protein</fullName>
    </submittedName>
</protein>
<reference evidence="1" key="2">
    <citation type="journal article" date="2015" name="Fish Shellfish Immunol.">
        <title>Early steps in the European eel (Anguilla anguilla)-Vibrio vulnificus interaction in the gills: Role of the RtxA13 toxin.</title>
        <authorList>
            <person name="Callol A."/>
            <person name="Pajuelo D."/>
            <person name="Ebbesson L."/>
            <person name="Teles M."/>
            <person name="MacKenzie S."/>
            <person name="Amaro C."/>
        </authorList>
    </citation>
    <scope>NUCLEOTIDE SEQUENCE</scope>
</reference>
<dbReference type="AlphaFoldDB" id="A0A0E9TMK3"/>
<proteinExistence type="predicted"/>
<organism evidence="1">
    <name type="scientific">Anguilla anguilla</name>
    <name type="common">European freshwater eel</name>
    <name type="synonym">Muraena anguilla</name>
    <dbReference type="NCBI Taxonomy" id="7936"/>
    <lineage>
        <taxon>Eukaryota</taxon>
        <taxon>Metazoa</taxon>
        <taxon>Chordata</taxon>
        <taxon>Craniata</taxon>
        <taxon>Vertebrata</taxon>
        <taxon>Euteleostomi</taxon>
        <taxon>Actinopterygii</taxon>
        <taxon>Neopterygii</taxon>
        <taxon>Teleostei</taxon>
        <taxon>Anguilliformes</taxon>
        <taxon>Anguillidae</taxon>
        <taxon>Anguilla</taxon>
    </lineage>
</organism>
<reference evidence="1" key="1">
    <citation type="submission" date="2014-11" db="EMBL/GenBank/DDBJ databases">
        <authorList>
            <person name="Amaro Gonzalez C."/>
        </authorList>
    </citation>
    <scope>NUCLEOTIDE SEQUENCE</scope>
</reference>
<name>A0A0E9TMK3_ANGAN</name>
<evidence type="ECO:0000313" key="1">
    <source>
        <dbReference type="EMBL" id="JAH54105.1"/>
    </source>
</evidence>